<reference evidence="9 10" key="1">
    <citation type="submission" date="2020-12" db="EMBL/GenBank/DDBJ databases">
        <title>Sphingomonas sp.</title>
        <authorList>
            <person name="Kim M.K."/>
        </authorList>
    </citation>
    <scope>NUCLEOTIDE SEQUENCE [LARGE SCALE GENOMIC DNA]</scope>
    <source>
        <strain evidence="9 10">BT552</strain>
    </source>
</reference>
<evidence type="ECO:0000256" key="6">
    <source>
        <dbReference type="ARBA" id="ARBA00022777"/>
    </source>
</evidence>
<dbReference type="Pfam" id="PF07536">
    <property type="entry name" value="HWE_HK"/>
    <property type="match status" value="1"/>
</dbReference>
<accession>A0ABS2D2Q9</accession>
<feature type="domain" description="Signal transduction histidine kinase HWE region" evidence="8">
    <location>
        <begin position="171"/>
        <end position="257"/>
    </location>
</feature>
<dbReference type="RefSeq" id="WP_204193811.1">
    <property type="nucleotide sequence ID" value="NZ_JAFEMC010000001.1"/>
</dbReference>
<evidence type="ECO:0000256" key="5">
    <source>
        <dbReference type="ARBA" id="ARBA00022741"/>
    </source>
</evidence>
<keyword evidence="5" id="KW-0547">Nucleotide-binding</keyword>
<dbReference type="Gene3D" id="3.30.565.10">
    <property type="entry name" value="Histidine kinase-like ATPase, C-terminal domain"/>
    <property type="match status" value="1"/>
</dbReference>
<keyword evidence="3" id="KW-0597">Phosphoprotein</keyword>
<dbReference type="InterPro" id="IPR011102">
    <property type="entry name" value="Sig_transdc_His_kinase_HWE"/>
</dbReference>
<name>A0ABS2D2Q9_9SPHN</name>
<dbReference type="PANTHER" id="PTHR41523">
    <property type="entry name" value="TWO-COMPONENT SYSTEM SENSOR PROTEIN"/>
    <property type="match status" value="1"/>
</dbReference>
<evidence type="ECO:0000313" key="9">
    <source>
        <dbReference type="EMBL" id="MBM6575179.1"/>
    </source>
</evidence>
<evidence type="ECO:0000259" key="8">
    <source>
        <dbReference type="SMART" id="SM00911"/>
    </source>
</evidence>
<evidence type="ECO:0000256" key="1">
    <source>
        <dbReference type="ARBA" id="ARBA00000085"/>
    </source>
</evidence>
<evidence type="ECO:0000256" key="4">
    <source>
        <dbReference type="ARBA" id="ARBA00022679"/>
    </source>
</evidence>
<dbReference type="EMBL" id="JAFEMC010000001">
    <property type="protein sequence ID" value="MBM6575179.1"/>
    <property type="molecule type" value="Genomic_DNA"/>
</dbReference>
<protein>
    <recommendedName>
        <fullName evidence="2">histidine kinase</fullName>
        <ecNumber evidence="2">2.7.13.3</ecNumber>
    </recommendedName>
</protein>
<evidence type="ECO:0000256" key="7">
    <source>
        <dbReference type="ARBA" id="ARBA00022840"/>
    </source>
</evidence>
<keyword evidence="4" id="KW-0808">Transferase</keyword>
<gene>
    <name evidence="9" type="ORF">ILT43_02255</name>
</gene>
<evidence type="ECO:0000256" key="3">
    <source>
        <dbReference type="ARBA" id="ARBA00022553"/>
    </source>
</evidence>
<dbReference type="InterPro" id="IPR036890">
    <property type="entry name" value="HATPase_C_sf"/>
</dbReference>
<dbReference type="SMART" id="SM00911">
    <property type="entry name" value="HWE_HK"/>
    <property type="match status" value="1"/>
</dbReference>
<comment type="catalytic activity">
    <reaction evidence="1">
        <text>ATP + protein L-histidine = ADP + protein N-phospho-L-histidine.</text>
        <dbReference type="EC" id="2.7.13.3"/>
    </reaction>
</comment>
<dbReference type="PANTHER" id="PTHR41523:SF7">
    <property type="entry name" value="HISTIDINE KINASE"/>
    <property type="match status" value="1"/>
</dbReference>
<keyword evidence="6" id="KW-0418">Kinase</keyword>
<keyword evidence="7" id="KW-0067">ATP-binding</keyword>
<dbReference type="Gene3D" id="3.30.450.20">
    <property type="entry name" value="PAS domain"/>
    <property type="match status" value="1"/>
</dbReference>
<keyword evidence="10" id="KW-1185">Reference proteome</keyword>
<dbReference type="EC" id="2.7.13.3" evidence="2"/>
<evidence type="ECO:0000313" key="10">
    <source>
        <dbReference type="Proteomes" id="UP000763641"/>
    </source>
</evidence>
<proteinExistence type="predicted"/>
<evidence type="ECO:0000256" key="2">
    <source>
        <dbReference type="ARBA" id="ARBA00012438"/>
    </source>
</evidence>
<sequence>MQGHGSLSFLIEGDRPCGPAVAAVIDHDWSGTPLGPIAAWSPHLKCAATWVLEAKLPAALIWGAEQIAIVNDALRPILRCDRQGVRLSEAFAHAECDVGQFAKKAMQGRATLVHDCQLAVTRAGFRDEAWMTFSCSPVRAADGTVEGAILTGTETTAGVEAKRRADVVASELSHRLKNSMAMVQAIATQSLRNVKERPLVRAFTDRIVALGRAQDVLLRDNWDHSSMETIVRDTLAVHAKFAEGDGDGERIDTSGPELMLAPRAVLSIAMLMHELATNAMKYGSLSVEGGRIAVDWRVEGEELVLHWRESGGPPARPPTREGFGSRLINMGLVGTGHVEKHFTAEGFAADFRAPLHQLLDP</sequence>
<organism evidence="9 10">
    <name type="scientific">Sphingomonas longa</name>
    <dbReference type="NCBI Taxonomy" id="2778730"/>
    <lineage>
        <taxon>Bacteria</taxon>
        <taxon>Pseudomonadati</taxon>
        <taxon>Pseudomonadota</taxon>
        <taxon>Alphaproteobacteria</taxon>
        <taxon>Sphingomonadales</taxon>
        <taxon>Sphingomonadaceae</taxon>
        <taxon>Sphingomonas</taxon>
    </lineage>
</organism>
<comment type="caution">
    <text evidence="9">The sequence shown here is derived from an EMBL/GenBank/DDBJ whole genome shotgun (WGS) entry which is preliminary data.</text>
</comment>
<dbReference type="Proteomes" id="UP000763641">
    <property type="component" value="Unassembled WGS sequence"/>
</dbReference>